<keyword evidence="1" id="KW-1133">Transmembrane helix</keyword>
<keyword evidence="1" id="KW-0812">Transmembrane</keyword>
<organism evidence="3 4">
    <name type="scientific">Saonia flava</name>
    <dbReference type="NCBI Taxonomy" id="523696"/>
    <lineage>
        <taxon>Bacteria</taxon>
        <taxon>Pseudomonadati</taxon>
        <taxon>Bacteroidota</taxon>
        <taxon>Flavobacteriia</taxon>
        <taxon>Flavobacteriales</taxon>
        <taxon>Flavobacteriaceae</taxon>
        <taxon>Saonia</taxon>
    </lineage>
</organism>
<dbReference type="PROSITE" id="PS50125">
    <property type="entry name" value="GUANYLATE_CYCLASE_2"/>
    <property type="match status" value="1"/>
</dbReference>
<sequence>MKFKTKYRWKIILHYVLGWTLAFLFLSIVRGVGTIEKSSVAFEFWETILVSILFGLLFGSISGYTQILTEERIYKQISIAKLLLVRVVFAFLFLSLLIFVSYLMVTTFFGETKGFIAFVLEPGSPAIYFYILCVDIFMFVFRQISLLIGEKNLGKVLSGKFYTPREEERIFMFLDLQSSTTHAEKLGHITYSKMIQECFNDLGVVLENEAEVYQYVGDEVILTWNLKAGLRNQNCINAYYNFKKQLAKKREAYKSKYNCAPFFKAGLHSGIVTVTEVGKYKKEIAYHGDTINTAARIQSKCNEHKQELLISDKLKNQLNGSGFIFNELGSLSLRGKLKEVFVYAVSEKDVT</sequence>
<dbReference type="SUPFAM" id="SSF55073">
    <property type="entry name" value="Nucleotide cyclase"/>
    <property type="match status" value="1"/>
</dbReference>
<protein>
    <submittedName>
        <fullName evidence="3">Adenylate cyclase</fullName>
        <ecNumber evidence="3">4.6.1.1</ecNumber>
    </submittedName>
</protein>
<feature type="transmembrane region" description="Helical" evidence="1">
    <location>
        <begin position="12"/>
        <end position="32"/>
    </location>
</feature>
<dbReference type="Proteomes" id="UP000590442">
    <property type="component" value="Unassembled WGS sequence"/>
</dbReference>
<dbReference type="EC" id="4.6.1.1" evidence="3"/>
<evidence type="ECO:0000256" key="1">
    <source>
        <dbReference type="SAM" id="Phobius"/>
    </source>
</evidence>
<gene>
    <name evidence="3" type="ORF">GGR42_000415</name>
</gene>
<dbReference type="CDD" id="cd07302">
    <property type="entry name" value="CHD"/>
    <property type="match status" value="1"/>
</dbReference>
<dbReference type="PANTHER" id="PTHR43081">
    <property type="entry name" value="ADENYLATE CYCLASE, TERMINAL-DIFFERENTIATION SPECIFIC-RELATED"/>
    <property type="match status" value="1"/>
</dbReference>
<dbReference type="PANTHER" id="PTHR43081:SF1">
    <property type="entry name" value="ADENYLATE CYCLASE, TERMINAL-DIFFERENTIATION SPECIFIC"/>
    <property type="match status" value="1"/>
</dbReference>
<dbReference type="GO" id="GO:0004016">
    <property type="term" value="F:adenylate cyclase activity"/>
    <property type="evidence" value="ECO:0007669"/>
    <property type="project" value="UniProtKB-EC"/>
</dbReference>
<evidence type="ECO:0000313" key="3">
    <source>
        <dbReference type="EMBL" id="NJB69953.1"/>
    </source>
</evidence>
<dbReference type="InterPro" id="IPR001054">
    <property type="entry name" value="A/G_cyclase"/>
</dbReference>
<proteinExistence type="predicted"/>
<feature type="transmembrane region" description="Helical" evidence="1">
    <location>
        <begin position="83"/>
        <end position="105"/>
    </location>
</feature>
<feature type="domain" description="Guanylate cyclase" evidence="2">
    <location>
        <begin position="170"/>
        <end position="298"/>
    </location>
</feature>
<dbReference type="GO" id="GO:0009190">
    <property type="term" value="P:cyclic nucleotide biosynthetic process"/>
    <property type="evidence" value="ECO:0007669"/>
    <property type="project" value="InterPro"/>
</dbReference>
<dbReference type="Gene3D" id="3.30.70.1230">
    <property type="entry name" value="Nucleotide cyclase"/>
    <property type="match status" value="1"/>
</dbReference>
<feature type="transmembrane region" description="Helical" evidence="1">
    <location>
        <begin position="44"/>
        <end position="62"/>
    </location>
</feature>
<name>A0A846QUH5_9FLAO</name>
<keyword evidence="1" id="KW-0472">Membrane</keyword>
<dbReference type="AlphaFoldDB" id="A0A846QUH5"/>
<dbReference type="InterPro" id="IPR050697">
    <property type="entry name" value="Adenylyl/Guanylyl_Cyclase_3/4"/>
</dbReference>
<dbReference type="RefSeq" id="WP_167960348.1">
    <property type="nucleotide sequence ID" value="NZ_JAATJJ010000001.1"/>
</dbReference>
<evidence type="ECO:0000313" key="4">
    <source>
        <dbReference type="Proteomes" id="UP000590442"/>
    </source>
</evidence>
<keyword evidence="3" id="KW-0456">Lyase</keyword>
<accession>A0A846QUH5</accession>
<dbReference type="Pfam" id="PF00211">
    <property type="entry name" value="Guanylate_cyc"/>
    <property type="match status" value="1"/>
</dbReference>
<comment type="caution">
    <text evidence="3">The sequence shown here is derived from an EMBL/GenBank/DDBJ whole genome shotgun (WGS) entry which is preliminary data.</text>
</comment>
<feature type="transmembrane region" description="Helical" evidence="1">
    <location>
        <begin position="125"/>
        <end position="141"/>
    </location>
</feature>
<dbReference type="EMBL" id="JAATJJ010000001">
    <property type="protein sequence ID" value="NJB69953.1"/>
    <property type="molecule type" value="Genomic_DNA"/>
</dbReference>
<dbReference type="GO" id="GO:0035556">
    <property type="term" value="P:intracellular signal transduction"/>
    <property type="evidence" value="ECO:0007669"/>
    <property type="project" value="InterPro"/>
</dbReference>
<evidence type="ECO:0000259" key="2">
    <source>
        <dbReference type="PROSITE" id="PS50125"/>
    </source>
</evidence>
<keyword evidence="4" id="KW-1185">Reference proteome</keyword>
<dbReference type="InterPro" id="IPR029787">
    <property type="entry name" value="Nucleotide_cyclase"/>
</dbReference>
<reference evidence="3 4" key="1">
    <citation type="submission" date="2020-03" db="EMBL/GenBank/DDBJ databases">
        <title>Genomic Encyclopedia of Type Strains, Phase IV (KMG-IV): sequencing the most valuable type-strain genomes for metagenomic binning, comparative biology and taxonomic classification.</title>
        <authorList>
            <person name="Goeker M."/>
        </authorList>
    </citation>
    <scope>NUCLEOTIDE SEQUENCE [LARGE SCALE GENOMIC DNA]</scope>
    <source>
        <strain evidence="3 4">DSM 29762</strain>
    </source>
</reference>